<accession>A0A1M5U5J4</accession>
<organism evidence="9 10">
    <name type="scientific">Desulfofustis glycolicus DSM 9705</name>
    <dbReference type="NCBI Taxonomy" id="1121409"/>
    <lineage>
        <taxon>Bacteria</taxon>
        <taxon>Pseudomonadati</taxon>
        <taxon>Thermodesulfobacteriota</taxon>
        <taxon>Desulfobulbia</taxon>
        <taxon>Desulfobulbales</taxon>
        <taxon>Desulfocapsaceae</taxon>
        <taxon>Desulfofustis</taxon>
    </lineage>
</organism>
<evidence type="ECO:0000313" key="9">
    <source>
        <dbReference type="EMBL" id="SHH58126.1"/>
    </source>
</evidence>
<dbReference type="InterPro" id="IPR036425">
    <property type="entry name" value="MoaB/Mog-like_dom_sf"/>
</dbReference>
<dbReference type="NCBIfam" id="TIGR00177">
    <property type="entry name" value="molyb_syn"/>
    <property type="match status" value="1"/>
</dbReference>
<dbReference type="Proteomes" id="UP000184139">
    <property type="component" value="Unassembled WGS sequence"/>
</dbReference>
<evidence type="ECO:0000256" key="5">
    <source>
        <dbReference type="ARBA" id="ARBA00051131"/>
    </source>
</evidence>
<comment type="function">
    <text evidence="7">May be involved in the biosynthesis of molybdopterin.</text>
</comment>
<evidence type="ECO:0000256" key="6">
    <source>
        <dbReference type="ARBA" id="ARBA00058212"/>
    </source>
</evidence>
<keyword evidence="9" id="KW-0548">Nucleotidyltransferase</keyword>
<evidence type="ECO:0000256" key="7">
    <source>
        <dbReference type="PIRNR" id="PIRNR006443"/>
    </source>
</evidence>
<evidence type="ECO:0000259" key="8">
    <source>
        <dbReference type="SMART" id="SM00852"/>
    </source>
</evidence>
<comment type="function">
    <text evidence="6">Catalyzes the adenylation of molybdopterin as part of the biosynthesis of the molybdenum-cofactor.</text>
</comment>
<sequence length="178" mass="18777">MQNSPEAQGRLGDRSTYRYAVITMSDKGVRGEREDTSGAALQELLNRQGYRFCHYSMVADDIEAIIIAVKRAIDEDGADLVVTTGGTGVSPSDVTPEAMDSLFDKEVPGIAEAMRATSLAITPQAVLSRGRAGIRGGSLIINLPGSRKAALENISVVLPALHHALDKIKGSPADCAAV</sequence>
<dbReference type="InterPro" id="IPR008284">
    <property type="entry name" value="MoCF_biosynth_CS"/>
</dbReference>
<dbReference type="UniPathway" id="UPA00344"/>
<dbReference type="AlphaFoldDB" id="A0A1M5U5J4"/>
<name>A0A1M5U5J4_9BACT</name>
<dbReference type="SMART" id="SM00852">
    <property type="entry name" value="MoCF_biosynth"/>
    <property type="match status" value="1"/>
</dbReference>
<dbReference type="InterPro" id="IPR012245">
    <property type="entry name" value="MoaB"/>
</dbReference>
<feature type="domain" description="MoaB/Mog" evidence="8">
    <location>
        <begin position="20"/>
        <end position="164"/>
    </location>
</feature>
<dbReference type="RefSeq" id="WP_073373845.1">
    <property type="nucleotide sequence ID" value="NZ_FQXS01000004.1"/>
</dbReference>
<dbReference type="PANTHER" id="PTHR43764">
    <property type="entry name" value="MOLYBDENUM COFACTOR BIOSYNTHESIS"/>
    <property type="match status" value="1"/>
</dbReference>
<evidence type="ECO:0000256" key="2">
    <source>
        <dbReference type="ARBA" id="ARBA00006112"/>
    </source>
</evidence>
<comment type="pathway">
    <text evidence="1 7">Cofactor biosynthesis; molybdopterin biosynthesis.</text>
</comment>
<dbReference type="GO" id="GO:0061598">
    <property type="term" value="F:molybdopterin adenylyltransferase activity"/>
    <property type="evidence" value="ECO:0007669"/>
    <property type="project" value="UniProtKB-EC"/>
</dbReference>
<evidence type="ECO:0000256" key="4">
    <source>
        <dbReference type="ARBA" id="ARBA00023150"/>
    </source>
</evidence>
<dbReference type="PROSITE" id="PS01078">
    <property type="entry name" value="MOCF_BIOSYNTHESIS_1"/>
    <property type="match status" value="1"/>
</dbReference>
<dbReference type="PIRSF" id="PIRSF006443">
    <property type="entry name" value="MoaB"/>
    <property type="match status" value="1"/>
</dbReference>
<reference evidence="9 10" key="1">
    <citation type="submission" date="2016-11" db="EMBL/GenBank/DDBJ databases">
        <authorList>
            <person name="Jaros S."/>
            <person name="Januszkiewicz K."/>
            <person name="Wedrychowicz H."/>
        </authorList>
    </citation>
    <scope>NUCLEOTIDE SEQUENCE [LARGE SCALE GENOMIC DNA]</scope>
    <source>
        <strain evidence="9 10">DSM 9705</strain>
    </source>
</reference>
<protein>
    <recommendedName>
        <fullName evidence="3 7">Molybdenum cofactor biosynthesis protein B</fullName>
    </recommendedName>
</protein>
<comment type="catalytic activity">
    <reaction evidence="5">
        <text>molybdopterin + ATP + H(+) = adenylyl-molybdopterin + diphosphate</text>
        <dbReference type="Rhea" id="RHEA:31331"/>
        <dbReference type="ChEBI" id="CHEBI:15378"/>
        <dbReference type="ChEBI" id="CHEBI:30616"/>
        <dbReference type="ChEBI" id="CHEBI:33019"/>
        <dbReference type="ChEBI" id="CHEBI:58698"/>
        <dbReference type="ChEBI" id="CHEBI:62727"/>
        <dbReference type="EC" id="2.7.7.75"/>
    </reaction>
</comment>
<dbReference type="OrthoDB" id="9784492at2"/>
<gene>
    <name evidence="9" type="ORF">SAMN02745124_01011</name>
</gene>
<evidence type="ECO:0000256" key="1">
    <source>
        <dbReference type="ARBA" id="ARBA00005046"/>
    </source>
</evidence>
<dbReference type="GO" id="GO:0006777">
    <property type="term" value="P:Mo-molybdopterin cofactor biosynthetic process"/>
    <property type="evidence" value="ECO:0007669"/>
    <property type="project" value="UniProtKB-UniRule"/>
</dbReference>
<dbReference type="InterPro" id="IPR051920">
    <property type="entry name" value="MPT_Adenylyltrnsfr/MoaC-Rel"/>
</dbReference>
<proteinExistence type="inferred from homology"/>
<comment type="similarity">
    <text evidence="2 7">Belongs to the MoaB/Mog family.</text>
</comment>
<dbReference type="Pfam" id="PF00994">
    <property type="entry name" value="MoCF_biosynth"/>
    <property type="match status" value="1"/>
</dbReference>
<dbReference type="CDD" id="cd00886">
    <property type="entry name" value="MogA_MoaB"/>
    <property type="match status" value="1"/>
</dbReference>
<dbReference type="SUPFAM" id="SSF53218">
    <property type="entry name" value="Molybdenum cofactor biosynthesis proteins"/>
    <property type="match status" value="1"/>
</dbReference>
<evidence type="ECO:0000256" key="3">
    <source>
        <dbReference type="ARBA" id="ARBA00015262"/>
    </source>
</evidence>
<dbReference type="STRING" id="1121409.SAMN02745124_01011"/>
<evidence type="ECO:0000313" key="10">
    <source>
        <dbReference type="Proteomes" id="UP000184139"/>
    </source>
</evidence>
<dbReference type="EMBL" id="FQXS01000004">
    <property type="protein sequence ID" value="SHH58126.1"/>
    <property type="molecule type" value="Genomic_DNA"/>
</dbReference>
<keyword evidence="9" id="KW-0808">Transferase</keyword>
<dbReference type="PANTHER" id="PTHR43764:SF1">
    <property type="entry name" value="MOLYBDOPTERIN MOLYBDOTRANSFERASE"/>
    <property type="match status" value="1"/>
</dbReference>
<keyword evidence="4 7" id="KW-0501">Molybdenum cofactor biosynthesis</keyword>
<dbReference type="InterPro" id="IPR001453">
    <property type="entry name" value="MoaB/Mog_dom"/>
</dbReference>
<dbReference type="Gene3D" id="3.40.980.10">
    <property type="entry name" value="MoaB/Mog-like domain"/>
    <property type="match status" value="1"/>
</dbReference>
<keyword evidence="10" id="KW-1185">Reference proteome</keyword>